<dbReference type="CDD" id="cd02012">
    <property type="entry name" value="TPP_TK"/>
    <property type="match status" value="1"/>
</dbReference>
<dbReference type="SUPFAM" id="SSF52518">
    <property type="entry name" value="Thiamin diphosphate-binding fold (THDP-binding)"/>
    <property type="match status" value="2"/>
</dbReference>
<evidence type="ECO:0000256" key="5">
    <source>
        <dbReference type="ARBA" id="ARBA00013152"/>
    </source>
</evidence>
<comment type="similarity">
    <text evidence="3">Belongs to the transketolase family.</text>
</comment>
<keyword evidence="8" id="KW-0460">Magnesium</keyword>
<gene>
    <name evidence="13" type="ORF">ABIE37_000642</name>
</gene>
<evidence type="ECO:0000256" key="10">
    <source>
        <dbReference type="ARBA" id="ARBA00049473"/>
    </source>
</evidence>
<keyword evidence="9" id="KW-0786">Thiamine pyrophosphate</keyword>
<dbReference type="InterPro" id="IPR049557">
    <property type="entry name" value="Transketolase_CS"/>
</dbReference>
<dbReference type="PROSITE" id="PS00802">
    <property type="entry name" value="TRANSKETOLASE_2"/>
    <property type="match status" value="1"/>
</dbReference>
<dbReference type="SMART" id="SM00861">
    <property type="entry name" value="Transket_pyr"/>
    <property type="match status" value="1"/>
</dbReference>
<evidence type="ECO:0000256" key="4">
    <source>
        <dbReference type="ARBA" id="ARBA00011738"/>
    </source>
</evidence>
<evidence type="ECO:0000256" key="7">
    <source>
        <dbReference type="ARBA" id="ARBA00022723"/>
    </source>
</evidence>
<dbReference type="GO" id="GO:0004802">
    <property type="term" value="F:transketolase activity"/>
    <property type="evidence" value="ECO:0007669"/>
    <property type="project" value="UniProtKB-EC"/>
</dbReference>
<evidence type="ECO:0000259" key="12">
    <source>
        <dbReference type="SMART" id="SM00861"/>
    </source>
</evidence>
<accession>A0ABV2P2U3</accession>
<evidence type="ECO:0000256" key="1">
    <source>
        <dbReference type="ARBA" id="ARBA00001946"/>
    </source>
</evidence>
<dbReference type="GeneID" id="92751606"/>
<evidence type="ECO:0000256" key="3">
    <source>
        <dbReference type="ARBA" id="ARBA00007131"/>
    </source>
</evidence>
<evidence type="ECO:0000256" key="8">
    <source>
        <dbReference type="ARBA" id="ARBA00022842"/>
    </source>
</evidence>
<dbReference type="Gene3D" id="3.40.50.920">
    <property type="match status" value="1"/>
</dbReference>
<comment type="subunit">
    <text evidence="4">Homodimer.</text>
</comment>
<dbReference type="InterPro" id="IPR055152">
    <property type="entry name" value="Transketolase-like_C_2"/>
</dbReference>
<dbReference type="InterPro" id="IPR020826">
    <property type="entry name" value="Transketolase_BS"/>
</dbReference>
<comment type="catalytic activity">
    <reaction evidence="10">
        <text>D-sedoheptulose 7-phosphate + D-glyceraldehyde 3-phosphate = aldehydo-D-ribose 5-phosphate + D-xylulose 5-phosphate</text>
        <dbReference type="Rhea" id="RHEA:10508"/>
        <dbReference type="ChEBI" id="CHEBI:57483"/>
        <dbReference type="ChEBI" id="CHEBI:57737"/>
        <dbReference type="ChEBI" id="CHEBI:58273"/>
        <dbReference type="ChEBI" id="CHEBI:59776"/>
        <dbReference type="EC" id="2.2.1.1"/>
    </reaction>
</comment>
<dbReference type="InterPro" id="IPR005478">
    <property type="entry name" value="Transketolase_bac-like"/>
</dbReference>
<dbReference type="Pfam" id="PF00456">
    <property type="entry name" value="Transketolase_N"/>
    <property type="match status" value="1"/>
</dbReference>
<dbReference type="Gene3D" id="3.40.50.970">
    <property type="match status" value="2"/>
</dbReference>
<dbReference type="PROSITE" id="PS00801">
    <property type="entry name" value="TRANSKETOLASE_1"/>
    <property type="match status" value="1"/>
</dbReference>
<dbReference type="InterPro" id="IPR029061">
    <property type="entry name" value="THDP-binding"/>
</dbReference>
<dbReference type="EC" id="2.2.1.1" evidence="5 11"/>
<organism evidence="13 14">
    <name type="scientific">Arthrobacter bambusae</name>
    <dbReference type="NCBI Taxonomy" id="1338426"/>
    <lineage>
        <taxon>Bacteria</taxon>
        <taxon>Bacillati</taxon>
        <taxon>Actinomycetota</taxon>
        <taxon>Actinomycetes</taxon>
        <taxon>Micrococcales</taxon>
        <taxon>Micrococcaceae</taxon>
        <taxon>Arthrobacter</taxon>
    </lineage>
</organism>
<keyword evidence="6 13" id="KW-0808">Transferase</keyword>
<protein>
    <recommendedName>
        <fullName evidence="5 11">Transketolase</fullName>
        <ecNumber evidence="5 11">2.2.1.1</ecNumber>
    </recommendedName>
</protein>
<evidence type="ECO:0000256" key="2">
    <source>
        <dbReference type="ARBA" id="ARBA00001964"/>
    </source>
</evidence>
<dbReference type="PANTHER" id="PTHR43522">
    <property type="entry name" value="TRANSKETOLASE"/>
    <property type="match status" value="1"/>
</dbReference>
<dbReference type="PANTHER" id="PTHR43522:SF2">
    <property type="entry name" value="TRANSKETOLASE 1-RELATED"/>
    <property type="match status" value="1"/>
</dbReference>
<proteinExistence type="inferred from homology"/>
<dbReference type="InterPro" id="IPR005475">
    <property type="entry name" value="Transketolase-like_Pyr-bd"/>
</dbReference>
<name>A0ABV2P2U3_9MICC</name>
<dbReference type="InterPro" id="IPR033247">
    <property type="entry name" value="Transketolase_fam"/>
</dbReference>
<reference evidence="13 14" key="1">
    <citation type="submission" date="2024-06" db="EMBL/GenBank/DDBJ databases">
        <title>Sorghum-associated microbial communities from plants grown in Nebraska, USA.</title>
        <authorList>
            <person name="Schachtman D."/>
        </authorList>
    </citation>
    <scope>NUCLEOTIDE SEQUENCE [LARGE SCALE GENOMIC DNA]</scope>
    <source>
        <strain evidence="13 14">3552</strain>
    </source>
</reference>
<evidence type="ECO:0000256" key="11">
    <source>
        <dbReference type="NCBIfam" id="TIGR00232"/>
    </source>
</evidence>
<dbReference type="Pfam" id="PF02779">
    <property type="entry name" value="Transket_pyr"/>
    <property type="match status" value="1"/>
</dbReference>
<dbReference type="RefSeq" id="WP_354226654.1">
    <property type="nucleotide sequence ID" value="NZ_JBEPSN010000001.1"/>
</dbReference>
<dbReference type="EMBL" id="JBEPSN010000001">
    <property type="protein sequence ID" value="MET4538887.1"/>
    <property type="molecule type" value="Genomic_DNA"/>
</dbReference>
<comment type="caution">
    <text evidence="13">The sequence shown here is derived from an EMBL/GenBank/DDBJ whole genome shotgun (WGS) entry which is preliminary data.</text>
</comment>
<dbReference type="InterPro" id="IPR005474">
    <property type="entry name" value="Transketolase_N"/>
</dbReference>
<evidence type="ECO:0000313" key="14">
    <source>
        <dbReference type="Proteomes" id="UP001549307"/>
    </source>
</evidence>
<feature type="domain" description="Transketolase-like pyrimidine-binding" evidence="12">
    <location>
        <begin position="372"/>
        <end position="552"/>
    </location>
</feature>
<dbReference type="Pfam" id="PF22613">
    <property type="entry name" value="Transketolase_C_1"/>
    <property type="match status" value="1"/>
</dbReference>
<sequence length="708" mass="75909">MPHLEEQELSWTDLDKKAVDTVRVLAADAVEKVGNGHPGTAMSLAPAAYLLFQKLMRHDPKNPDWLGRDRFVLSPGHTSLTLYIQLFLSGYGLELKDLEALRTWGSLTPGHPEYKHTAGVEITTGPLGQGLASAVGFAYSQRRQRGLFDADAPAGESPFDHTIWVIASDGDLQEGVTSEASSLAGHQELGNLVVIYDENHISIEDDTDIAFTEDVLKRYEAYGWHTQRVDWTKTGDYVEDVQELYAALLAAKAETNKPSIISLRTIIGYPAPKKQNTGKIHGSALGAEEVAALKTVLGFDPAKSFDVDEDVLAHARKVLDRGAESRAAWQSSFEAWQSANPDAAALLERVEAKKLPVGIDAALPVFEAGKDVSTRAASGKVLNAIGPVLPELWGGSADLAESNNTTIEGSPSFIPTSRSTDAWKGNPYGRVLHFGIREHAAASIVNGISLHGRTRAFSGTFLIFSDYQRPAIRLGALMGVPSLYVWTHDSIGLGEDGPTHQPVEQLASLRAIPGLDVVRPGDANEVSAAWKVMLENHENPAGIVLTRQNIPTYARGEGEATGDTFGSTAGVAKGGYVLAEASKDGETVDAQVILIGTGSEVQLAVQAREILQAEGIAARVVSMPCVEWFNKQDEAYRESVLPASVKARVSVEAGLALGWREFVGDAGRSISLEHFGASADYKRLFNEFGITAEAVAAAAKDSLADSNA</sequence>
<evidence type="ECO:0000313" key="13">
    <source>
        <dbReference type="EMBL" id="MET4538887.1"/>
    </source>
</evidence>
<comment type="cofactor">
    <cofactor evidence="1">
        <name>Mg(2+)</name>
        <dbReference type="ChEBI" id="CHEBI:18420"/>
    </cofactor>
</comment>
<keyword evidence="7" id="KW-0479">Metal-binding</keyword>
<dbReference type="NCBIfam" id="TIGR00232">
    <property type="entry name" value="tktlase_bact"/>
    <property type="match status" value="1"/>
</dbReference>
<keyword evidence="14" id="KW-1185">Reference proteome</keyword>
<dbReference type="CDD" id="cd07033">
    <property type="entry name" value="TPP_PYR_DXS_TK_like"/>
    <property type="match status" value="1"/>
</dbReference>
<evidence type="ECO:0000256" key="6">
    <source>
        <dbReference type="ARBA" id="ARBA00022679"/>
    </source>
</evidence>
<dbReference type="Proteomes" id="UP001549307">
    <property type="component" value="Unassembled WGS sequence"/>
</dbReference>
<evidence type="ECO:0000256" key="9">
    <source>
        <dbReference type="ARBA" id="ARBA00023052"/>
    </source>
</evidence>
<dbReference type="SUPFAM" id="SSF52922">
    <property type="entry name" value="TK C-terminal domain-like"/>
    <property type="match status" value="1"/>
</dbReference>
<dbReference type="InterPro" id="IPR009014">
    <property type="entry name" value="Transketo_C/PFOR_II"/>
</dbReference>
<comment type="cofactor">
    <cofactor evidence="2">
        <name>thiamine diphosphate</name>
        <dbReference type="ChEBI" id="CHEBI:58937"/>
    </cofactor>
</comment>